<proteinExistence type="predicted"/>
<protein>
    <submittedName>
        <fullName evidence="2">3926_t:CDS:1</fullName>
    </submittedName>
</protein>
<dbReference type="Proteomes" id="UP000789831">
    <property type="component" value="Unassembled WGS sequence"/>
</dbReference>
<sequence length="100" mass="10677">MSTLPTGQIPISGQFVGGAVLGVQPSAVTEPSVRDNDVEIDRNNRGRPIHYNPSSSGTSRSNTGSSSSPDEPIIIARSPRIPVFRPSTVNDDFVLIDKNM</sequence>
<feature type="compositionally biased region" description="Low complexity" evidence="1">
    <location>
        <begin position="52"/>
        <end position="69"/>
    </location>
</feature>
<comment type="caution">
    <text evidence="2">The sequence shown here is derived from an EMBL/GenBank/DDBJ whole genome shotgun (WGS) entry which is preliminary data.</text>
</comment>
<name>A0A9N9ARQ5_9GLOM</name>
<dbReference type="EMBL" id="CAJVPL010000887">
    <property type="protein sequence ID" value="CAG8537739.1"/>
    <property type="molecule type" value="Genomic_DNA"/>
</dbReference>
<reference evidence="2" key="1">
    <citation type="submission" date="2021-06" db="EMBL/GenBank/DDBJ databases">
        <authorList>
            <person name="Kallberg Y."/>
            <person name="Tangrot J."/>
            <person name="Rosling A."/>
        </authorList>
    </citation>
    <scope>NUCLEOTIDE SEQUENCE</scope>
    <source>
        <strain evidence="2">MT106</strain>
    </source>
</reference>
<gene>
    <name evidence="2" type="ORF">AGERDE_LOCUS6031</name>
</gene>
<accession>A0A9N9ARQ5</accession>
<evidence type="ECO:0000256" key="1">
    <source>
        <dbReference type="SAM" id="MobiDB-lite"/>
    </source>
</evidence>
<evidence type="ECO:0000313" key="3">
    <source>
        <dbReference type="Proteomes" id="UP000789831"/>
    </source>
</evidence>
<feature type="compositionally biased region" description="Basic and acidic residues" evidence="1">
    <location>
        <begin position="32"/>
        <end position="44"/>
    </location>
</feature>
<evidence type="ECO:0000313" key="2">
    <source>
        <dbReference type="EMBL" id="CAG8537739.1"/>
    </source>
</evidence>
<dbReference type="AlphaFoldDB" id="A0A9N9ARQ5"/>
<feature type="region of interest" description="Disordered" evidence="1">
    <location>
        <begin position="27"/>
        <end position="73"/>
    </location>
</feature>
<organism evidence="2 3">
    <name type="scientific">Ambispora gerdemannii</name>
    <dbReference type="NCBI Taxonomy" id="144530"/>
    <lineage>
        <taxon>Eukaryota</taxon>
        <taxon>Fungi</taxon>
        <taxon>Fungi incertae sedis</taxon>
        <taxon>Mucoromycota</taxon>
        <taxon>Glomeromycotina</taxon>
        <taxon>Glomeromycetes</taxon>
        <taxon>Archaeosporales</taxon>
        <taxon>Ambisporaceae</taxon>
        <taxon>Ambispora</taxon>
    </lineage>
</organism>
<keyword evidence="3" id="KW-1185">Reference proteome</keyword>